<dbReference type="Proteomes" id="UP001497457">
    <property type="component" value="Chromosome 9rd"/>
</dbReference>
<dbReference type="AlphaFoldDB" id="A0ABC9GG03"/>
<dbReference type="PANTHER" id="PTHR47072">
    <property type="match status" value="1"/>
</dbReference>
<organism evidence="3 4">
    <name type="scientific">Urochloa decumbens</name>
    <dbReference type="NCBI Taxonomy" id="240449"/>
    <lineage>
        <taxon>Eukaryota</taxon>
        <taxon>Viridiplantae</taxon>
        <taxon>Streptophyta</taxon>
        <taxon>Embryophyta</taxon>
        <taxon>Tracheophyta</taxon>
        <taxon>Spermatophyta</taxon>
        <taxon>Magnoliopsida</taxon>
        <taxon>Liliopsida</taxon>
        <taxon>Poales</taxon>
        <taxon>Poaceae</taxon>
        <taxon>PACMAD clade</taxon>
        <taxon>Panicoideae</taxon>
        <taxon>Panicodae</taxon>
        <taxon>Paniceae</taxon>
        <taxon>Melinidinae</taxon>
        <taxon>Urochloa</taxon>
    </lineage>
</organism>
<feature type="compositionally biased region" description="Polar residues" evidence="1">
    <location>
        <begin position="1"/>
        <end position="13"/>
    </location>
</feature>
<dbReference type="EMBL" id="OZ075119">
    <property type="protein sequence ID" value="CAL5093165.1"/>
    <property type="molecule type" value="Genomic_DNA"/>
</dbReference>
<evidence type="ECO:0000256" key="1">
    <source>
        <dbReference type="SAM" id="MobiDB-lite"/>
    </source>
</evidence>
<reference evidence="3" key="1">
    <citation type="submission" date="2024-10" db="EMBL/GenBank/DDBJ databases">
        <authorList>
            <person name="Ryan C."/>
        </authorList>
    </citation>
    <scope>NUCLEOTIDE SEQUENCE [LARGE SCALE GENOMIC DNA]</scope>
</reference>
<dbReference type="PANTHER" id="PTHR47072:SF4">
    <property type="entry name" value="MYB_SANT-LIKE DOMAIN-CONTAINING PROTEIN"/>
    <property type="match status" value="1"/>
</dbReference>
<keyword evidence="4" id="KW-1185">Reference proteome</keyword>
<feature type="domain" description="Myb/SANT-like" evidence="2">
    <location>
        <begin position="60"/>
        <end position="152"/>
    </location>
</feature>
<proteinExistence type="predicted"/>
<dbReference type="InterPro" id="IPR024752">
    <property type="entry name" value="Myb/SANT-like_dom"/>
</dbReference>
<name>A0ABC9GG03_9POAL</name>
<sequence length="355" mass="40263">MTNPRQASGSGSRKTVPPHLLLPPPPPPPQSTQDYGTLQTEGDEEISQGTGTTKSTARANWNHQMKFFLIGLLKQHDLPRFRAQNAWSKEAWTTIVAQFNAKFSLSFTVAQVKQKEQDLKKEYRVVKDLADESGFGLDSNRKMVTASDSVWKLLEQRRNKDALLRWRDKSYPYYDDLYALYDGRYAQGRSCCGIDHYANKGKKSPEVPPSHSPQLHVTEGPLQPTFPTHFDIEGPRDDTNWFGADEFSPLPNHVSHSPEGAYAPKSSNIEANVLDQFQETQLQTLWPTSSIPEVGGAKRGKRQKTNNTILTNDFHERYLILKKEEIDRFAAIEEKKWRIPTASISVSQHLRGCLI</sequence>
<feature type="region of interest" description="Disordered" evidence="1">
    <location>
        <begin position="1"/>
        <end position="54"/>
    </location>
</feature>
<protein>
    <recommendedName>
        <fullName evidence="2">Myb/SANT-like domain-containing protein</fullName>
    </recommendedName>
</protein>
<dbReference type="Pfam" id="PF12776">
    <property type="entry name" value="Myb_DNA-bind_3"/>
    <property type="match status" value="1"/>
</dbReference>
<gene>
    <name evidence="3" type="ORF">URODEC1_LOCUS115254</name>
</gene>
<accession>A0ABC9GG03</accession>
<evidence type="ECO:0000259" key="2">
    <source>
        <dbReference type="Pfam" id="PF12776"/>
    </source>
</evidence>
<evidence type="ECO:0000313" key="4">
    <source>
        <dbReference type="Proteomes" id="UP001497457"/>
    </source>
</evidence>
<evidence type="ECO:0000313" key="3">
    <source>
        <dbReference type="EMBL" id="CAL5093165.1"/>
    </source>
</evidence>
<feature type="compositionally biased region" description="Polar residues" evidence="1">
    <location>
        <begin position="31"/>
        <end position="40"/>
    </location>
</feature>
<feature type="compositionally biased region" description="Pro residues" evidence="1">
    <location>
        <begin position="20"/>
        <end position="30"/>
    </location>
</feature>